<evidence type="ECO:0000313" key="1">
    <source>
        <dbReference type="EMBL" id="BBZ39861.1"/>
    </source>
</evidence>
<sequence>MIGVARRAGAGLAVVGTALVLPACGSMGTPASSSSSADVVTTVAGGDTCQRRVGPNDGTPDFYRQQYADGLADPLEARLQTYGSATASGDPHRIGDVAAALDTDIRADARLVNVPRLYGCYDQAVLTRLQDATEAFATTLDALSCAAADMCNRRQAEVPGLVARAAPQERSYVEALDAYAAQFGGEQLPVPGAAAGSKVRRV</sequence>
<dbReference type="Proteomes" id="UP000467385">
    <property type="component" value="Chromosome"/>
</dbReference>
<name>A0A7I7YG63_9MYCO</name>
<protein>
    <submittedName>
        <fullName evidence="1">Uncharacterized protein</fullName>
    </submittedName>
</protein>
<evidence type="ECO:0000313" key="2">
    <source>
        <dbReference type="Proteomes" id="UP000467385"/>
    </source>
</evidence>
<keyword evidence="2" id="KW-1185">Reference proteome</keyword>
<dbReference type="EMBL" id="AP022613">
    <property type="protein sequence ID" value="BBZ39861.1"/>
    <property type="molecule type" value="Genomic_DNA"/>
</dbReference>
<proteinExistence type="predicted"/>
<gene>
    <name evidence="1" type="ORF">MCNS_29240</name>
</gene>
<dbReference type="AlphaFoldDB" id="A0A7I7YG63"/>
<reference evidence="1 2" key="1">
    <citation type="journal article" date="2019" name="Emerg. Microbes Infect.">
        <title>Comprehensive subspecies identification of 175 nontuberculous mycobacteria species based on 7547 genomic profiles.</title>
        <authorList>
            <person name="Matsumoto Y."/>
            <person name="Kinjo T."/>
            <person name="Motooka D."/>
            <person name="Nabeya D."/>
            <person name="Jung N."/>
            <person name="Uechi K."/>
            <person name="Horii T."/>
            <person name="Iida T."/>
            <person name="Fujita J."/>
            <person name="Nakamura S."/>
        </authorList>
    </citation>
    <scope>NUCLEOTIDE SEQUENCE [LARGE SCALE GENOMIC DNA]</scope>
    <source>
        <strain evidence="1 2">JCM 14738</strain>
    </source>
</reference>
<accession>A0A7I7YG63</accession>
<organism evidence="1 2">
    <name type="scientific">Mycobacterium conspicuum</name>
    <dbReference type="NCBI Taxonomy" id="44010"/>
    <lineage>
        <taxon>Bacteria</taxon>
        <taxon>Bacillati</taxon>
        <taxon>Actinomycetota</taxon>
        <taxon>Actinomycetes</taxon>
        <taxon>Mycobacteriales</taxon>
        <taxon>Mycobacteriaceae</taxon>
        <taxon>Mycobacterium</taxon>
    </lineage>
</organism>